<keyword evidence="1" id="KW-1133">Transmembrane helix</keyword>
<evidence type="ECO:0000313" key="3">
    <source>
        <dbReference type="Proteomes" id="UP000674234"/>
    </source>
</evidence>
<name>A0A941ALB4_9ACTN</name>
<dbReference type="AlphaFoldDB" id="A0A941ALB4"/>
<accession>A0A941ALB4</accession>
<keyword evidence="3" id="KW-1185">Reference proteome</keyword>
<dbReference type="Proteomes" id="UP000674234">
    <property type="component" value="Unassembled WGS sequence"/>
</dbReference>
<feature type="transmembrane region" description="Helical" evidence="1">
    <location>
        <begin position="65"/>
        <end position="84"/>
    </location>
</feature>
<evidence type="ECO:0000313" key="2">
    <source>
        <dbReference type="EMBL" id="MBP2708415.1"/>
    </source>
</evidence>
<keyword evidence="1" id="KW-0812">Transmembrane</keyword>
<dbReference type="EMBL" id="JAFCNB010000032">
    <property type="protein sequence ID" value="MBP2708415.1"/>
    <property type="molecule type" value="Genomic_DNA"/>
</dbReference>
<proteinExistence type="predicted"/>
<feature type="transmembrane region" description="Helical" evidence="1">
    <location>
        <begin position="96"/>
        <end position="117"/>
    </location>
</feature>
<comment type="caution">
    <text evidence="2">The sequence shown here is derived from an EMBL/GenBank/DDBJ whole genome shotgun (WGS) entry which is preliminary data.</text>
</comment>
<reference evidence="2" key="1">
    <citation type="submission" date="2021-02" db="EMBL/GenBank/DDBJ databases">
        <title>Draft genome sequence of Microbispora sp. RL4-1S isolated from rice leaves in Thailand.</title>
        <authorList>
            <person name="Muangham S."/>
            <person name="Duangmal K."/>
        </authorList>
    </citation>
    <scope>NUCLEOTIDE SEQUENCE</scope>
    <source>
        <strain evidence="2">RL4-1S</strain>
    </source>
</reference>
<organism evidence="2 3">
    <name type="scientific">Microbispora oryzae</name>
    <dbReference type="NCBI Taxonomy" id="2806554"/>
    <lineage>
        <taxon>Bacteria</taxon>
        <taxon>Bacillati</taxon>
        <taxon>Actinomycetota</taxon>
        <taxon>Actinomycetes</taxon>
        <taxon>Streptosporangiales</taxon>
        <taxon>Streptosporangiaceae</taxon>
        <taxon>Microbispora</taxon>
    </lineage>
</organism>
<dbReference type="RefSeq" id="WP_210159677.1">
    <property type="nucleotide sequence ID" value="NZ_JAFCNB010000032.1"/>
</dbReference>
<gene>
    <name evidence="2" type="ORF">JOL79_32015</name>
</gene>
<evidence type="ECO:0000256" key="1">
    <source>
        <dbReference type="SAM" id="Phobius"/>
    </source>
</evidence>
<keyword evidence="1" id="KW-0472">Membrane</keyword>
<protein>
    <submittedName>
        <fullName evidence="2">Uncharacterized protein</fullName>
    </submittedName>
</protein>
<sequence>MSRRSWALWAGATLTALAPTLCFQLLYLLTGDDGVQVYVTSGSAFCPGFEMSLKLPVSQLREVPLLYFGGAPLIVLGCAAWWMAVRRGRGRLGRTAGRCVAGALILSQLSYLLPMLVDLGLGPGCAALWGPPDEVGGTLAIRLYDLLPPVLILLAVRPERFTPRGPVFRTTAAVLTAAAVLLLVAESAPAGEVSWEPALDCAGLGHGTVRGLDQGEKRFLCAVRGYTPELMETGGIPGWERVPDREVLAQGRQLCDVATRNGGDVNAAPVQAAPQASLAKALPSLCPAVVRAQQAEEQRGEEEERAYVAAAERACAAHPRHRPRLRPVRQRQATMWTEFWQINGWEDGYEGTTPDLVEDLVGSERGALALWAADEVGNACVTTESYARRPPLELKGWDEVVEVGYESPKGSLCLVDGDGQDLCGLTPQGPGSYRVRVHLRGRKLVYQVAYPPEGAVELLIMIYPGKAEKPVVYR</sequence>